<organism evidence="1 2">
    <name type="scientific">Trypanosoma rangeli SC58</name>
    <dbReference type="NCBI Taxonomy" id="429131"/>
    <lineage>
        <taxon>Eukaryota</taxon>
        <taxon>Discoba</taxon>
        <taxon>Euglenozoa</taxon>
        <taxon>Kinetoplastea</taxon>
        <taxon>Metakinetoplastina</taxon>
        <taxon>Trypanosomatida</taxon>
        <taxon>Trypanosomatidae</taxon>
        <taxon>Trypanosoma</taxon>
        <taxon>Herpetosoma</taxon>
    </lineage>
</organism>
<gene>
    <name evidence="1" type="ORF">TRSC58_03085</name>
</gene>
<dbReference type="VEuPathDB" id="TriTrypDB:TRSC58_03085"/>
<dbReference type="Proteomes" id="UP000031737">
    <property type="component" value="Unassembled WGS sequence"/>
</dbReference>
<dbReference type="OrthoDB" id="271843at2759"/>
<evidence type="ECO:0000313" key="2">
    <source>
        <dbReference type="Proteomes" id="UP000031737"/>
    </source>
</evidence>
<protein>
    <submittedName>
        <fullName evidence="1">Uncharacterized protein</fullName>
    </submittedName>
</protein>
<proteinExistence type="predicted"/>
<accession>A0A061J1A9</accession>
<evidence type="ECO:0000313" key="1">
    <source>
        <dbReference type="EMBL" id="ESL09198.1"/>
    </source>
</evidence>
<keyword evidence="2" id="KW-1185">Reference proteome</keyword>
<sequence>MLFSQLGVSRAALQEENARRKDFFTLLYLVQRRLYSPTNVEWRLMEHCLDDINNKYADFSFLVAFSASLALRNRRGRFVLSRYRLPLYVGLVGYDTGLRTTNPCPTLAFWNCVTLFESPLGETARVLHAPSCFYEVKEYPMNDRDTSLSYFSWLWNNGKFVAQSLLLRSLLHSVFDQSSWKQTNGDTTVTTLVLNNRFFKWCVFRYQTAVSGGQAKYWMRIGLPSFNGQLSLRWSYRSRELILQRASFGGQLWYRAHFALMQVFGLHDGARVG</sequence>
<dbReference type="EMBL" id="AUPL01003085">
    <property type="protein sequence ID" value="ESL09198.1"/>
    <property type="molecule type" value="Genomic_DNA"/>
</dbReference>
<name>A0A061J1A9_TRYRA</name>
<comment type="caution">
    <text evidence="1">The sequence shown here is derived from an EMBL/GenBank/DDBJ whole genome shotgun (WGS) entry which is preliminary data.</text>
</comment>
<reference evidence="1 2" key="1">
    <citation type="submission" date="2013-07" db="EMBL/GenBank/DDBJ databases">
        <authorList>
            <person name="Stoco P.H."/>
            <person name="Wagner G."/>
            <person name="Gerber A."/>
            <person name="Zaha A."/>
            <person name="Thompson C."/>
            <person name="Bartholomeu D.C."/>
            <person name="Luckemeyer D.D."/>
            <person name="Bahia D."/>
            <person name="Loreto E."/>
            <person name="Prestes E.B."/>
            <person name="Lima F.M."/>
            <person name="Rodrigues-Luiz G."/>
            <person name="Vallejo G.A."/>
            <person name="Filho J.F."/>
            <person name="Monteiro K.M."/>
            <person name="Tyler K.M."/>
            <person name="de Almeida L.G."/>
            <person name="Ortiz M.F."/>
            <person name="Siervo M.A."/>
            <person name="de Moraes M.H."/>
            <person name="Cunha O.L."/>
            <person name="Mendonca-Neto R."/>
            <person name="Silva R."/>
            <person name="Teixeira S.M."/>
            <person name="Murta S.M."/>
            <person name="Sincero T.C."/>
            <person name="Mendes T.A."/>
            <person name="Urmenyi T.P."/>
            <person name="Silva V.G."/>
            <person name="da Rocha W.D."/>
            <person name="Andersson B."/>
            <person name="Romanha A.J."/>
            <person name="Steindel M."/>
            <person name="de Vasconcelos A.T."/>
            <person name="Grisard E.C."/>
        </authorList>
    </citation>
    <scope>NUCLEOTIDE SEQUENCE [LARGE SCALE GENOMIC DNA]</scope>
    <source>
        <strain evidence="1 2">SC58</strain>
    </source>
</reference>
<dbReference type="AlphaFoldDB" id="A0A061J1A9"/>